<dbReference type="GO" id="GO:0046872">
    <property type="term" value="F:metal ion binding"/>
    <property type="evidence" value="ECO:0007669"/>
    <property type="project" value="UniProtKB-KW"/>
</dbReference>
<dbReference type="PANTHER" id="PTHR33751:SF9">
    <property type="entry name" value="CYTOCHROME C4"/>
    <property type="match status" value="1"/>
</dbReference>
<organism evidence="9 10">
    <name type="scientific">Colwellia psychrerythraea</name>
    <name type="common">Vibrio psychroerythus</name>
    <dbReference type="NCBI Taxonomy" id="28229"/>
    <lineage>
        <taxon>Bacteria</taxon>
        <taxon>Pseudomonadati</taxon>
        <taxon>Pseudomonadota</taxon>
        <taxon>Gammaproteobacteria</taxon>
        <taxon>Alteromonadales</taxon>
        <taxon>Colwelliaceae</taxon>
        <taxon>Colwellia</taxon>
    </lineage>
</organism>
<dbReference type="AlphaFoldDB" id="A0A1Y5EHX2"/>
<evidence type="ECO:0000256" key="3">
    <source>
        <dbReference type="ARBA" id="ARBA00022723"/>
    </source>
</evidence>
<feature type="signal peptide" evidence="7">
    <location>
        <begin position="1"/>
        <end position="24"/>
    </location>
</feature>
<keyword evidence="5 6" id="KW-0408">Iron</keyword>
<dbReference type="PANTHER" id="PTHR33751">
    <property type="entry name" value="CBB3-TYPE CYTOCHROME C OXIDASE SUBUNIT FIXP"/>
    <property type="match status" value="1"/>
</dbReference>
<feature type="domain" description="Cytochrome c" evidence="8">
    <location>
        <begin position="90"/>
        <end position="170"/>
    </location>
</feature>
<dbReference type="Pfam" id="PF00034">
    <property type="entry name" value="Cytochrom_C"/>
    <property type="match status" value="1"/>
</dbReference>
<evidence type="ECO:0000313" key="9">
    <source>
        <dbReference type="EMBL" id="OUR82353.1"/>
    </source>
</evidence>
<dbReference type="SUPFAM" id="SSF46626">
    <property type="entry name" value="Cytochrome c"/>
    <property type="match status" value="2"/>
</dbReference>
<gene>
    <name evidence="9" type="ORF">A9Q75_06475</name>
</gene>
<feature type="domain" description="Cytochrome c" evidence="8">
    <location>
        <begin position="235"/>
        <end position="322"/>
    </location>
</feature>
<evidence type="ECO:0000256" key="1">
    <source>
        <dbReference type="ARBA" id="ARBA00022448"/>
    </source>
</evidence>
<evidence type="ECO:0000259" key="8">
    <source>
        <dbReference type="PROSITE" id="PS51007"/>
    </source>
</evidence>
<proteinExistence type="predicted"/>
<evidence type="ECO:0000256" key="6">
    <source>
        <dbReference type="PROSITE-ProRule" id="PRU00433"/>
    </source>
</evidence>
<dbReference type="GO" id="GO:0009055">
    <property type="term" value="F:electron transfer activity"/>
    <property type="evidence" value="ECO:0007669"/>
    <property type="project" value="InterPro"/>
</dbReference>
<dbReference type="EMBL" id="MAAF01000040">
    <property type="protein sequence ID" value="OUR82353.1"/>
    <property type="molecule type" value="Genomic_DNA"/>
</dbReference>
<comment type="caution">
    <text evidence="9">The sequence shown here is derived from an EMBL/GenBank/DDBJ whole genome shotgun (WGS) entry which is preliminary data.</text>
</comment>
<keyword evidence="4" id="KW-0249">Electron transport</keyword>
<evidence type="ECO:0000256" key="5">
    <source>
        <dbReference type="ARBA" id="ARBA00023004"/>
    </source>
</evidence>
<reference evidence="10" key="1">
    <citation type="journal article" date="2017" name="Proc. Natl. Acad. Sci. U.S.A.">
        <title>Simulation of Deepwater Horizon oil plume reveals substrate specialization within a complex community of hydrocarbon degraders.</title>
        <authorList>
            <person name="Hu P."/>
            <person name="Dubinsky E.A."/>
            <person name="Probst A.J."/>
            <person name="Wang J."/>
            <person name="Sieber C.M.K."/>
            <person name="Tom L.M."/>
            <person name="Gardinali P."/>
            <person name="Banfield J.F."/>
            <person name="Atlas R.M."/>
            <person name="Andersen G.L."/>
        </authorList>
    </citation>
    <scope>NUCLEOTIDE SEQUENCE [LARGE SCALE GENOMIC DNA]</scope>
</reference>
<feature type="chain" id="PRO_5012508990" evidence="7">
    <location>
        <begin position="25"/>
        <end position="324"/>
    </location>
</feature>
<dbReference type="GO" id="GO:0020037">
    <property type="term" value="F:heme binding"/>
    <property type="evidence" value="ECO:0007669"/>
    <property type="project" value="InterPro"/>
</dbReference>
<evidence type="ECO:0000256" key="4">
    <source>
        <dbReference type="ARBA" id="ARBA00022982"/>
    </source>
</evidence>
<keyword evidence="7" id="KW-0732">Signal</keyword>
<dbReference type="InterPro" id="IPR050597">
    <property type="entry name" value="Cytochrome_c_Oxidase_Subunit"/>
</dbReference>
<keyword evidence="3 6" id="KW-0479">Metal-binding</keyword>
<dbReference type="InterPro" id="IPR036909">
    <property type="entry name" value="Cyt_c-like_dom_sf"/>
</dbReference>
<keyword evidence="2 6" id="KW-0349">Heme</keyword>
<evidence type="ECO:0000313" key="10">
    <source>
        <dbReference type="Proteomes" id="UP000243053"/>
    </source>
</evidence>
<keyword evidence="1" id="KW-0813">Transport</keyword>
<evidence type="ECO:0000256" key="7">
    <source>
        <dbReference type="SAM" id="SignalP"/>
    </source>
</evidence>
<dbReference type="Proteomes" id="UP000243053">
    <property type="component" value="Unassembled WGS sequence"/>
</dbReference>
<accession>A0A1Y5EHX2</accession>
<protein>
    <submittedName>
        <fullName evidence="9">Cytochrome C</fullName>
    </submittedName>
</protein>
<dbReference type="Gene3D" id="1.10.760.10">
    <property type="entry name" value="Cytochrome c-like domain"/>
    <property type="match status" value="2"/>
</dbReference>
<sequence>MSTSSNNTLYTLIAVSLMISSAHADNPIKGAPHWSTPARGISLESEEKPQANIMLLLNISGSSKKYSQQQIDDKFNAPDWFPNRHGQMPDIVKSGKAPKVWACASCHLTSGAGHPESASLAGLDSQYLQNQMYAFANGSRLDYSGHMNRMSKALSKAEIKEVSDWFSNLPPRKVTKVVETSTVLKTYIDDTRMRLFSQPPTMEAIGTRIIEIPDHVLDVKKRNPEGTFISYVPQGSVARGKKLVSMGNGKTIPCSGCHGTDLSGSTIAPSIVGNFASYTVRQLHGFKGKTRKGGQAVMMQGVVNDLTDEDIVDISAYLTSLPVN</sequence>
<name>A0A1Y5EHX2_COLPS</name>
<evidence type="ECO:0000256" key="2">
    <source>
        <dbReference type="ARBA" id="ARBA00022617"/>
    </source>
</evidence>
<dbReference type="InterPro" id="IPR009056">
    <property type="entry name" value="Cyt_c-like_dom"/>
</dbReference>
<dbReference type="PROSITE" id="PS51007">
    <property type="entry name" value="CYTC"/>
    <property type="match status" value="2"/>
</dbReference>